<evidence type="ECO:0000313" key="1">
    <source>
        <dbReference type="EMBL" id="SFI05992.1"/>
    </source>
</evidence>
<dbReference type="Proteomes" id="UP000199377">
    <property type="component" value="Unassembled WGS sequence"/>
</dbReference>
<organism evidence="1 2">
    <name type="scientific">Albimonas pacifica</name>
    <dbReference type="NCBI Taxonomy" id="1114924"/>
    <lineage>
        <taxon>Bacteria</taxon>
        <taxon>Pseudomonadati</taxon>
        <taxon>Pseudomonadota</taxon>
        <taxon>Alphaproteobacteria</taxon>
        <taxon>Rhodobacterales</taxon>
        <taxon>Paracoccaceae</taxon>
        <taxon>Albimonas</taxon>
    </lineage>
</organism>
<dbReference type="STRING" id="1114924.SAMN05216258_10456"/>
<reference evidence="1 2" key="1">
    <citation type="submission" date="2016-10" db="EMBL/GenBank/DDBJ databases">
        <authorList>
            <person name="de Groot N.N."/>
        </authorList>
    </citation>
    <scope>NUCLEOTIDE SEQUENCE [LARGE SCALE GENOMIC DNA]</scope>
    <source>
        <strain evidence="1 2">CGMCC 1.11030</strain>
    </source>
</reference>
<protein>
    <submittedName>
        <fullName evidence="1">Uncharacterized protein</fullName>
    </submittedName>
</protein>
<evidence type="ECO:0000313" key="2">
    <source>
        <dbReference type="Proteomes" id="UP000199377"/>
    </source>
</evidence>
<gene>
    <name evidence="1" type="ORF">SAMN05216258_10456</name>
</gene>
<dbReference type="RefSeq" id="WP_177236193.1">
    <property type="nucleotide sequence ID" value="NZ_FOQH01000004.1"/>
</dbReference>
<dbReference type="EMBL" id="FOQH01000004">
    <property type="protein sequence ID" value="SFI05992.1"/>
    <property type="molecule type" value="Genomic_DNA"/>
</dbReference>
<dbReference type="AlphaFoldDB" id="A0A1I3F472"/>
<accession>A0A1I3F472</accession>
<sequence>MAFDASDFDRFDFAAAETADEPFESSERFAPQSEAPIEWDAAGGVSIAF</sequence>
<name>A0A1I3F472_9RHOB</name>
<keyword evidence="2" id="KW-1185">Reference proteome</keyword>
<proteinExistence type="predicted"/>